<dbReference type="AlphaFoldDB" id="A0A0F9ETI9"/>
<organism evidence="2">
    <name type="scientific">marine sediment metagenome</name>
    <dbReference type="NCBI Taxonomy" id="412755"/>
    <lineage>
        <taxon>unclassified sequences</taxon>
        <taxon>metagenomes</taxon>
        <taxon>ecological metagenomes</taxon>
    </lineage>
</organism>
<feature type="compositionally biased region" description="Basic and acidic residues" evidence="1">
    <location>
        <begin position="122"/>
        <end position="149"/>
    </location>
</feature>
<reference evidence="2" key="1">
    <citation type="journal article" date="2015" name="Nature">
        <title>Complex archaea that bridge the gap between prokaryotes and eukaryotes.</title>
        <authorList>
            <person name="Spang A."/>
            <person name="Saw J.H."/>
            <person name="Jorgensen S.L."/>
            <person name="Zaremba-Niedzwiedzka K."/>
            <person name="Martijn J."/>
            <person name="Lind A.E."/>
            <person name="van Eijk R."/>
            <person name="Schleper C."/>
            <person name="Guy L."/>
            <person name="Ettema T.J."/>
        </authorList>
    </citation>
    <scope>NUCLEOTIDE SEQUENCE</scope>
</reference>
<sequence length="149" mass="17653">MSDQVLSVKDWGTFQQYKDRNPQWIKFHLAVLDDYEFSRLPDTAKAHLLLIWLLAARCDNRIPYDVPWIAQRIGVREKNLQLERLLKGGWLFVREVEKDRTDVRTDVRTDLRTDNGKGSVAPEEKRREETETDPRARDPNKKPEFAEQF</sequence>
<proteinExistence type="predicted"/>
<comment type="caution">
    <text evidence="2">The sequence shown here is derived from an EMBL/GenBank/DDBJ whole genome shotgun (WGS) entry which is preliminary data.</text>
</comment>
<evidence type="ECO:0000313" key="2">
    <source>
        <dbReference type="EMBL" id="KKL27153.1"/>
    </source>
</evidence>
<protein>
    <submittedName>
        <fullName evidence="2">Uncharacterized protein</fullName>
    </submittedName>
</protein>
<accession>A0A0F9ETI9</accession>
<gene>
    <name evidence="2" type="ORF">LCGC14_2388020</name>
</gene>
<feature type="region of interest" description="Disordered" evidence="1">
    <location>
        <begin position="107"/>
        <end position="149"/>
    </location>
</feature>
<evidence type="ECO:0000256" key="1">
    <source>
        <dbReference type="SAM" id="MobiDB-lite"/>
    </source>
</evidence>
<dbReference type="EMBL" id="LAZR01035571">
    <property type="protein sequence ID" value="KKL27153.1"/>
    <property type="molecule type" value="Genomic_DNA"/>
</dbReference>
<name>A0A0F9ETI9_9ZZZZ</name>